<keyword evidence="2" id="KW-1185">Reference proteome</keyword>
<gene>
    <name evidence="1" type="ORF">L1987_58327</name>
</gene>
<evidence type="ECO:0000313" key="1">
    <source>
        <dbReference type="EMBL" id="KAI3745219.1"/>
    </source>
</evidence>
<protein>
    <submittedName>
        <fullName evidence="1">Uncharacterized protein</fullName>
    </submittedName>
</protein>
<dbReference type="EMBL" id="CM042036">
    <property type="protein sequence ID" value="KAI3745219.1"/>
    <property type="molecule type" value="Genomic_DNA"/>
</dbReference>
<proteinExistence type="predicted"/>
<sequence length="387" mass="45011">MEKLKQLIHCNDIPSINHPAIIRERPQFQLLYDELDNPMIQTLFIDQHQDLEKVNDLKKRFTDAAEEAQYIVDLFLSGVHVRKNGRRSCKSVLVLFLYCFHIRNDGHFPTSLDLDDVRRSLESVKLEFMSMKLDSSRRPERTLDQSAAAHISISRRSKKSMDEIFVGLDDDLELIRSKLVEDQRKVDIVSIVEKEYDFKSLTFLEKLEIRGRFSTFGVRLLRRMKTTVLDGPKGCGKNRITFPATLKTLALYNSKLPWSDMSIIQSLPNLQVLRLHGKAFVGSCSWNTEGQEFPQLKFLRLKALDIKQWEAYSTSFPCLRQLEVIYCKVLEEIPLEIGEIPTLELIKIDGCRPSLEESARRIEEEQQNLGNYDLKIEISKPQWMNYV</sequence>
<comment type="caution">
    <text evidence="1">The sequence shown here is derived from an EMBL/GenBank/DDBJ whole genome shotgun (WGS) entry which is preliminary data.</text>
</comment>
<name>A0ACB9DEZ7_9ASTR</name>
<reference evidence="1 2" key="2">
    <citation type="journal article" date="2022" name="Mol. Ecol. Resour.">
        <title>The genomes of chicory, endive, great burdock and yacon provide insights into Asteraceae paleo-polyploidization history and plant inulin production.</title>
        <authorList>
            <person name="Fan W."/>
            <person name="Wang S."/>
            <person name="Wang H."/>
            <person name="Wang A."/>
            <person name="Jiang F."/>
            <person name="Liu H."/>
            <person name="Zhao H."/>
            <person name="Xu D."/>
            <person name="Zhang Y."/>
        </authorList>
    </citation>
    <scope>NUCLEOTIDE SEQUENCE [LARGE SCALE GENOMIC DNA]</scope>
    <source>
        <strain evidence="2">cv. Yunnan</strain>
        <tissue evidence="1">Leaves</tissue>
    </source>
</reference>
<reference evidence="2" key="1">
    <citation type="journal article" date="2022" name="Mol. Ecol. Resour.">
        <title>The genomes of chicory, endive, great burdock and yacon provide insights into Asteraceae palaeo-polyploidization history and plant inulin production.</title>
        <authorList>
            <person name="Fan W."/>
            <person name="Wang S."/>
            <person name="Wang H."/>
            <person name="Wang A."/>
            <person name="Jiang F."/>
            <person name="Liu H."/>
            <person name="Zhao H."/>
            <person name="Xu D."/>
            <person name="Zhang Y."/>
        </authorList>
    </citation>
    <scope>NUCLEOTIDE SEQUENCE [LARGE SCALE GENOMIC DNA]</scope>
    <source>
        <strain evidence="2">cv. Yunnan</strain>
    </source>
</reference>
<evidence type="ECO:0000313" key="2">
    <source>
        <dbReference type="Proteomes" id="UP001056120"/>
    </source>
</evidence>
<dbReference type="Proteomes" id="UP001056120">
    <property type="component" value="Linkage Group LG19"/>
</dbReference>
<accession>A0ACB9DEZ7</accession>
<organism evidence="1 2">
    <name type="scientific">Smallanthus sonchifolius</name>
    <dbReference type="NCBI Taxonomy" id="185202"/>
    <lineage>
        <taxon>Eukaryota</taxon>
        <taxon>Viridiplantae</taxon>
        <taxon>Streptophyta</taxon>
        <taxon>Embryophyta</taxon>
        <taxon>Tracheophyta</taxon>
        <taxon>Spermatophyta</taxon>
        <taxon>Magnoliopsida</taxon>
        <taxon>eudicotyledons</taxon>
        <taxon>Gunneridae</taxon>
        <taxon>Pentapetalae</taxon>
        <taxon>asterids</taxon>
        <taxon>campanulids</taxon>
        <taxon>Asterales</taxon>
        <taxon>Asteraceae</taxon>
        <taxon>Asteroideae</taxon>
        <taxon>Heliantheae alliance</taxon>
        <taxon>Millerieae</taxon>
        <taxon>Smallanthus</taxon>
    </lineage>
</organism>